<keyword evidence="3" id="KW-1185">Reference proteome</keyword>
<evidence type="ECO:0000313" key="2">
    <source>
        <dbReference type="EMBL" id="EGW33764.1"/>
    </source>
</evidence>
<accession>G3AIV3</accession>
<dbReference type="KEGG" id="spaa:SPAPADRAFT_59125"/>
<sequence>MANQYIYTNYQQYSPNLVHATAINNTSPSANITYISPPGSSNNSLSSSLTSSGTQPSSASSMLSNTLGGSSIGSSGLAASIGSGVGSSYSFHTPRLRYYLSKSFDIEDDLEFCPDIPETFHTSPTMKKFNPYTATTFSPSQDLPSSSTTPGVPSNTSPRIHTPRIKKPLEIINPQTKMRIGSPAIQNK</sequence>
<feature type="region of interest" description="Disordered" evidence="1">
    <location>
        <begin position="43"/>
        <end position="63"/>
    </location>
</feature>
<dbReference type="EMBL" id="GL996500">
    <property type="protein sequence ID" value="EGW33764.1"/>
    <property type="molecule type" value="Genomic_DNA"/>
</dbReference>
<dbReference type="OMA" id="HTPRIKK"/>
<dbReference type="GeneID" id="18872785"/>
<dbReference type="HOGENOM" id="CLU_1669203_0_0_1"/>
<dbReference type="eggNOG" id="ENOG502S8I0">
    <property type="taxonomic scope" value="Eukaryota"/>
</dbReference>
<dbReference type="Proteomes" id="UP000000709">
    <property type="component" value="Unassembled WGS sequence"/>
</dbReference>
<organism evidence="3">
    <name type="scientific">Spathaspora passalidarum (strain NRRL Y-27907 / 11-Y1)</name>
    <dbReference type="NCBI Taxonomy" id="619300"/>
    <lineage>
        <taxon>Eukaryota</taxon>
        <taxon>Fungi</taxon>
        <taxon>Dikarya</taxon>
        <taxon>Ascomycota</taxon>
        <taxon>Saccharomycotina</taxon>
        <taxon>Pichiomycetes</taxon>
        <taxon>Debaryomycetaceae</taxon>
        <taxon>Spathaspora</taxon>
    </lineage>
</organism>
<name>G3AIV3_SPAPN</name>
<evidence type="ECO:0000313" key="3">
    <source>
        <dbReference type="Proteomes" id="UP000000709"/>
    </source>
</evidence>
<reference evidence="2 3" key="1">
    <citation type="journal article" date="2011" name="Proc. Natl. Acad. Sci. U.S.A.">
        <title>Comparative genomics of xylose-fermenting fungi for enhanced biofuel production.</title>
        <authorList>
            <person name="Wohlbach D.J."/>
            <person name="Kuo A."/>
            <person name="Sato T.K."/>
            <person name="Potts K.M."/>
            <person name="Salamov A.A."/>
            <person name="LaButti K.M."/>
            <person name="Sun H."/>
            <person name="Clum A."/>
            <person name="Pangilinan J.L."/>
            <person name="Lindquist E.A."/>
            <person name="Lucas S."/>
            <person name="Lapidus A."/>
            <person name="Jin M."/>
            <person name="Gunawan C."/>
            <person name="Balan V."/>
            <person name="Dale B.E."/>
            <person name="Jeffries T.W."/>
            <person name="Zinkel R."/>
            <person name="Barry K.W."/>
            <person name="Grigoriev I.V."/>
            <person name="Gasch A.P."/>
        </authorList>
    </citation>
    <scope>NUCLEOTIDE SEQUENCE [LARGE SCALE GENOMIC DNA]</scope>
    <source>
        <strain evidence="3">NRRL Y-27907 / 11-Y1</strain>
    </source>
</reference>
<dbReference type="InParanoid" id="G3AIV3"/>
<dbReference type="OrthoDB" id="5408025at2759"/>
<protein>
    <submittedName>
        <fullName evidence="2">Uncharacterized protein</fullName>
    </submittedName>
</protein>
<proteinExistence type="predicted"/>
<feature type="compositionally biased region" description="Polar residues" evidence="1">
    <location>
        <begin position="134"/>
        <end position="159"/>
    </location>
</feature>
<gene>
    <name evidence="2" type="ORF">SPAPADRAFT_59125</name>
</gene>
<dbReference type="AlphaFoldDB" id="G3AIV3"/>
<evidence type="ECO:0000256" key="1">
    <source>
        <dbReference type="SAM" id="MobiDB-lite"/>
    </source>
</evidence>
<dbReference type="RefSeq" id="XP_007373348.1">
    <property type="nucleotide sequence ID" value="XM_007373286.1"/>
</dbReference>
<feature type="region of interest" description="Disordered" evidence="1">
    <location>
        <begin position="134"/>
        <end position="188"/>
    </location>
</feature>